<comment type="caution">
    <text evidence="2">The sequence shown here is derived from an EMBL/GenBank/DDBJ whole genome shotgun (WGS) entry which is preliminary data.</text>
</comment>
<evidence type="ECO:0000313" key="3">
    <source>
        <dbReference type="Proteomes" id="UP000319801"/>
    </source>
</evidence>
<reference evidence="2 3" key="1">
    <citation type="journal article" date="2019" name="Genome Biol. Evol.">
        <title>Whole-Genome Sequencing of the Giant Devil Catfish, Bagarius yarrelli.</title>
        <authorList>
            <person name="Jiang W."/>
            <person name="Lv Y."/>
            <person name="Cheng L."/>
            <person name="Yang K."/>
            <person name="Chao B."/>
            <person name="Wang X."/>
            <person name="Li Y."/>
            <person name="Pan X."/>
            <person name="You X."/>
            <person name="Zhang Y."/>
            <person name="Yang J."/>
            <person name="Li J."/>
            <person name="Zhang X."/>
            <person name="Liu S."/>
            <person name="Sun C."/>
            <person name="Yang J."/>
            <person name="Shi Q."/>
        </authorList>
    </citation>
    <scope>NUCLEOTIDE SEQUENCE [LARGE SCALE GENOMIC DNA]</scope>
    <source>
        <strain evidence="2">JWS20170419001</strain>
        <tissue evidence="2">Muscle</tissue>
    </source>
</reference>
<feature type="region of interest" description="Disordered" evidence="1">
    <location>
        <begin position="47"/>
        <end position="77"/>
    </location>
</feature>
<organism evidence="2 3">
    <name type="scientific">Bagarius yarrelli</name>
    <name type="common">Goonch</name>
    <name type="synonym">Bagrus yarrelli</name>
    <dbReference type="NCBI Taxonomy" id="175774"/>
    <lineage>
        <taxon>Eukaryota</taxon>
        <taxon>Metazoa</taxon>
        <taxon>Chordata</taxon>
        <taxon>Craniata</taxon>
        <taxon>Vertebrata</taxon>
        <taxon>Euteleostomi</taxon>
        <taxon>Actinopterygii</taxon>
        <taxon>Neopterygii</taxon>
        <taxon>Teleostei</taxon>
        <taxon>Ostariophysi</taxon>
        <taxon>Siluriformes</taxon>
        <taxon>Sisoridae</taxon>
        <taxon>Sisorinae</taxon>
        <taxon>Bagarius</taxon>
    </lineage>
</organism>
<proteinExistence type="predicted"/>
<evidence type="ECO:0000256" key="1">
    <source>
        <dbReference type="SAM" id="MobiDB-lite"/>
    </source>
</evidence>
<accession>A0A556TUW1</accession>
<protein>
    <submittedName>
        <fullName evidence="2">Uncharacterized protein</fullName>
    </submittedName>
</protein>
<keyword evidence="3" id="KW-1185">Reference proteome</keyword>
<dbReference type="Proteomes" id="UP000319801">
    <property type="component" value="Unassembled WGS sequence"/>
</dbReference>
<gene>
    <name evidence="2" type="ORF">Baya_5501</name>
</gene>
<dbReference type="AlphaFoldDB" id="A0A556TUW1"/>
<name>A0A556TUW1_BAGYA</name>
<evidence type="ECO:0000313" key="2">
    <source>
        <dbReference type="EMBL" id="TSK77090.1"/>
    </source>
</evidence>
<sequence length="93" mass="10146">MALLPYKEWHLSGSCPSQRAPHDMSSVRNDCVCPSGSSSLCMLCEKGKNDHGQDQRSSPETVSAGSKARLAYGSRQAKSLESVQWDMKTNGKE</sequence>
<feature type="compositionally biased region" description="Polar residues" evidence="1">
    <location>
        <begin position="55"/>
        <end position="64"/>
    </location>
</feature>
<dbReference type="EMBL" id="VCAZ01000020">
    <property type="protein sequence ID" value="TSK77090.1"/>
    <property type="molecule type" value="Genomic_DNA"/>
</dbReference>